<dbReference type="OrthoDB" id="10059120at2759"/>
<dbReference type="GO" id="GO:0045505">
    <property type="term" value="F:dynein intermediate chain binding"/>
    <property type="evidence" value="ECO:0007669"/>
    <property type="project" value="TreeGrafter"/>
</dbReference>
<dbReference type="GO" id="GO:0007018">
    <property type="term" value="P:microtubule-based movement"/>
    <property type="evidence" value="ECO:0007669"/>
    <property type="project" value="TreeGrafter"/>
</dbReference>
<dbReference type="Proteomes" id="UP000674318">
    <property type="component" value="Unassembled WGS sequence"/>
</dbReference>
<dbReference type="KEGG" id="phet:94292585"/>
<accession>A0A836IXL4</accession>
<feature type="region of interest" description="Disordered" evidence="1">
    <location>
        <begin position="133"/>
        <end position="161"/>
    </location>
</feature>
<dbReference type="GO" id="GO:0005868">
    <property type="term" value="C:cytoplasmic dynein complex"/>
    <property type="evidence" value="ECO:0007669"/>
    <property type="project" value="TreeGrafter"/>
</dbReference>
<dbReference type="InterPro" id="IPR005334">
    <property type="entry name" value="Tctex-1-like"/>
</dbReference>
<gene>
    <name evidence="2" type="ORF">JKF63_06559</name>
</gene>
<dbReference type="RefSeq" id="XP_067757925.1">
    <property type="nucleotide sequence ID" value="XM_067902508.1"/>
</dbReference>
<protein>
    <recommendedName>
        <fullName evidence="4">Dynein light chain</fullName>
    </recommendedName>
</protein>
<dbReference type="Gene3D" id="3.30.1140.40">
    <property type="entry name" value="Tctex-1"/>
    <property type="match status" value="1"/>
</dbReference>
<comment type="caution">
    <text evidence="2">The sequence shown here is derived from an EMBL/GenBank/DDBJ whole genome shotgun (WGS) entry which is preliminary data.</text>
</comment>
<evidence type="ECO:0000313" key="2">
    <source>
        <dbReference type="EMBL" id="KAG5507610.1"/>
    </source>
</evidence>
<dbReference type="AlphaFoldDB" id="A0A836IXL4"/>
<dbReference type="InterPro" id="IPR038586">
    <property type="entry name" value="Tctex-1-like_sf"/>
</dbReference>
<dbReference type="CDD" id="cd21455">
    <property type="entry name" value="DLC-like_DYNLT1_DYNLT3"/>
    <property type="match status" value="1"/>
</dbReference>
<evidence type="ECO:0008006" key="4">
    <source>
        <dbReference type="Google" id="ProtNLM"/>
    </source>
</evidence>
<evidence type="ECO:0000256" key="1">
    <source>
        <dbReference type="SAM" id="MobiDB-lite"/>
    </source>
</evidence>
<dbReference type="PANTHER" id="PTHR21255">
    <property type="entry name" value="T-COMPLEX-ASSOCIATED-TESTIS-EXPRESSED 1/ DYNEIN LIGHT CHAIN"/>
    <property type="match status" value="1"/>
</dbReference>
<feature type="region of interest" description="Disordered" evidence="1">
    <location>
        <begin position="62"/>
        <end position="105"/>
    </location>
</feature>
<feature type="compositionally biased region" description="Polar residues" evidence="1">
    <location>
        <begin position="33"/>
        <end position="50"/>
    </location>
</feature>
<organism evidence="2 3">
    <name type="scientific">Porcisia hertigi</name>
    <dbReference type="NCBI Taxonomy" id="2761500"/>
    <lineage>
        <taxon>Eukaryota</taxon>
        <taxon>Discoba</taxon>
        <taxon>Euglenozoa</taxon>
        <taxon>Kinetoplastea</taxon>
        <taxon>Metakinetoplastina</taxon>
        <taxon>Trypanosomatida</taxon>
        <taxon>Trypanosomatidae</taxon>
        <taxon>Leishmaniinae</taxon>
        <taxon>Porcisia</taxon>
    </lineage>
</organism>
<name>A0A836IXL4_9TRYP</name>
<sequence>MADRASISSSEPATLINEADATRAGTEADNSMHESSTSAGEALNDTTKNDSVSAVGHVVASAAVGEANNEEGEAAAPLFHNNDGDEDDEETADEDEDDAGPCERIAASDVKKIILQALSPYFDDDAGGGASVVPNADLLHPPSGSGPAAAKSNPAGPEAHKPPLVVAVAPAMEDDFDSGGTVQRYDHFKAQEWIALVCDGIMERLVALGKPFKFVVHSMVMRKCGAGVHVCSSCYYAPTDGWLSHAHDLSEHLYVVVTVYWCAV</sequence>
<feature type="compositionally biased region" description="Acidic residues" evidence="1">
    <location>
        <begin position="84"/>
        <end position="100"/>
    </location>
</feature>
<dbReference type="EMBL" id="JAFJZO010000018">
    <property type="protein sequence ID" value="KAG5507610.1"/>
    <property type="molecule type" value="Genomic_DNA"/>
</dbReference>
<evidence type="ECO:0000313" key="3">
    <source>
        <dbReference type="Proteomes" id="UP000674318"/>
    </source>
</evidence>
<proteinExistence type="predicted"/>
<feature type="region of interest" description="Disordered" evidence="1">
    <location>
        <begin position="1"/>
        <end position="50"/>
    </location>
</feature>
<feature type="compositionally biased region" description="Polar residues" evidence="1">
    <location>
        <begin position="1"/>
        <end position="12"/>
    </location>
</feature>
<dbReference type="GO" id="GO:0005737">
    <property type="term" value="C:cytoplasm"/>
    <property type="evidence" value="ECO:0007669"/>
    <property type="project" value="TreeGrafter"/>
</dbReference>
<dbReference type="Pfam" id="PF03645">
    <property type="entry name" value="Tctex-1"/>
    <property type="match status" value="1"/>
</dbReference>
<dbReference type="PANTHER" id="PTHR21255:SF17">
    <property type="entry name" value="LIGHT CHAIN, PUTATIVE-RELATED"/>
    <property type="match status" value="1"/>
</dbReference>
<keyword evidence="3" id="KW-1185">Reference proteome</keyword>
<dbReference type="GeneID" id="94292585"/>
<reference evidence="2 3" key="1">
    <citation type="submission" date="2021-02" db="EMBL/GenBank/DDBJ databases">
        <title>Porcisia hertigi Genome sequencing and assembly.</title>
        <authorList>
            <person name="Almutairi H."/>
            <person name="Gatherer D."/>
        </authorList>
    </citation>
    <scope>NUCLEOTIDE SEQUENCE [LARGE SCALE GENOMIC DNA]</scope>
    <source>
        <strain evidence="2 3">C119</strain>
    </source>
</reference>